<feature type="region of interest" description="Disordered" evidence="2">
    <location>
        <begin position="1"/>
        <end position="23"/>
    </location>
</feature>
<protein>
    <submittedName>
        <fullName evidence="4">Aste57867_12122 protein</fullName>
    </submittedName>
</protein>
<feature type="compositionally biased region" description="Pro residues" evidence="2">
    <location>
        <begin position="12"/>
        <end position="22"/>
    </location>
</feature>
<gene>
    <name evidence="4" type="primary">Aste57867_12122</name>
    <name evidence="3" type="ORF">As57867_012077</name>
    <name evidence="4" type="ORF">ASTE57867_12122</name>
</gene>
<organism evidence="4 5">
    <name type="scientific">Aphanomyces stellatus</name>
    <dbReference type="NCBI Taxonomy" id="120398"/>
    <lineage>
        <taxon>Eukaryota</taxon>
        <taxon>Sar</taxon>
        <taxon>Stramenopiles</taxon>
        <taxon>Oomycota</taxon>
        <taxon>Saprolegniomycetes</taxon>
        <taxon>Saprolegniales</taxon>
        <taxon>Verrucalvaceae</taxon>
        <taxon>Aphanomyces</taxon>
    </lineage>
</organism>
<accession>A0A485KUP7</accession>
<dbReference type="EMBL" id="CAADRA010005362">
    <property type="protein sequence ID" value="VFT88976.1"/>
    <property type="molecule type" value="Genomic_DNA"/>
</dbReference>
<dbReference type="EMBL" id="VJMH01005341">
    <property type="protein sequence ID" value="KAF0697128.1"/>
    <property type="molecule type" value="Genomic_DNA"/>
</dbReference>
<keyword evidence="1" id="KW-0175">Coiled coil</keyword>
<evidence type="ECO:0000313" key="4">
    <source>
        <dbReference type="EMBL" id="VFT88976.1"/>
    </source>
</evidence>
<evidence type="ECO:0000256" key="2">
    <source>
        <dbReference type="SAM" id="MobiDB-lite"/>
    </source>
</evidence>
<feature type="coiled-coil region" evidence="1">
    <location>
        <begin position="43"/>
        <end position="70"/>
    </location>
</feature>
<sequence>MTAGDPPRDVDNPPPRPPPPMSVDPRVFECIVGTIGNKLELIVETQDAKFKQLEAALADYHRRVGVLQERVARLPARICRAMLHQARVERVSGDFEATMTRLTETVLAASSRSLAYDSTDDIMPLPDDENVVLDAPPCPRGKKLPKRLKLEPLPPHLDAVELGRDFIWSDGSTHRAPEDWPCPVGQCRTMWAYWYRGDARSQIGPYRLLAMEDIKTPKHRGRLYHLRKIMGVLTRIAIDRGLAASVAAIAAMSLSDCIVVFDRAFHVLQNQVPAIEAPSQSIYAVDAVLNKKRKREVDAVVTMSLSFEWADGTKHSIPEGWDMPQLDVREAWLRWFRGGGDPVGPHHTIRRVDLTTDAARQTHKWVETAMHELIAIALDNADEMVPRDGLAALEALGDDELLATFDRAYHTLLFENPKGNLAGVAKRQFAPNRVHTLSARRLGQRIHEFRKLPPAARPPSGAIPDDVEQHMRFFVCADGTPRRTPDRWVFPSTVACTDLWRLWLVGDRRVGIGPFRFLTASDVHTLEEMLMLASAQAFMGDLVLLATDNGIVTSVDELAALDETAAQAVLARTLEILFSPAHASGGLNLDTNDDGNVETTVGERAKAYRWLKVWQARHRQKVARERNQHKQTIDTHREAAVARSTGR</sequence>
<dbReference type="Proteomes" id="UP000332933">
    <property type="component" value="Unassembled WGS sequence"/>
</dbReference>
<reference evidence="4 5" key="1">
    <citation type="submission" date="2019-03" db="EMBL/GenBank/DDBJ databases">
        <authorList>
            <person name="Gaulin E."/>
            <person name="Dumas B."/>
        </authorList>
    </citation>
    <scope>NUCLEOTIDE SEQUENCE [LARGE SCALE GENOMIC DNA]</scope>
    <source>
        <strain evidence="4">CBS 568.67</strain>
    </source>
</reference>
<proteinExistence type="predicted"/>
<feature type="compositionally biased region" description="Basic and acidic residues" evidence="2">
    <location>
        <begin position="623"/>
        <end position="640"/>
    </location>
</feature>
<reference evidence="3" key="2">
    <citation type="submission" date="2019-06" db="EMBL/GenBank/DDBJ databases">
        <title>Genomics analysis of Aphanomyces spp. identifies a new class of oomycete effector associated with host adaptation.</title>
        <authorList>
            <person name="Gaulin E."/>
        </authorList>
    </citation>
    <scope>NUCLEOTIDE SEQUENCE</scope>
    <source>
        <strain evidence="3">CBS 578.67</strain>
    </source>
</reference>
<name>A0A485KUP7_9STRA</name>
<dbReference type="AlphaFoldDB" id="A0A485KUP7"/>
<keyword evidence="5" id="KW-1185">Reference proteome</keyword>
<evidence type="ECO:0000313" key="5">
    <source>
        <dbReference type="Proteomes" id="UP000332933"/>
    </source>
</evidence>
<evidence type="ECO:0000313" key="3">
    <source>
        <dbReference type="EMBL" id="KAF0697128.1"/>
    </source>
</evidence>
<evidence type="ECO:0000256" key="1">
    <source>
        <dbReference type="SAM" id="Coils"/>
    </source>
</evidence>
<feature type="region of interest" description="Disordered" evidence="2">
    <location>
        <begin position="623"/>
        <end position="647"/>
    </location>
</feature>
<feature type="compositionally biased region" description="Basic and acidic residues" evidence="2">
    <location>
        <begin position="1"/>
        <end position="11"/>
    </location>
</feature>